<reference evidence="1 2" key="1">
    <citation type="submission" date="2010-04" db="EMBL/GenBank/DDBJ databases">
        <authorList>
            <person name="Muzny D."/>
            <person name="Qin X."/>
            <person name="Deng J."/>
            <person name="Jiang H."/>
            <person name="Liu Y."/>
            <person name="Qu J."/>
            <person name="Song X.-Z."/>
            <person name="Zhang L."/>
            <person name="Thornton R."/>
            <person name="Coyle M."/>
            <person name="Francisco L."/>
            <person name="Jackson L."/>
            <person name="Javaid M."/>
            <person name="Korchina V."/>
            <person name="Kovar C."/>
            <person name="Mata R."/>
            <person name="Mathew T."/>
            <person name="Ngo R."/>
            <person name="Nguyen L."/>
            <person name="Nguyen N."/>
            <person name="Okwuonu G."/>
            <person name="Ongeri F."/>
            <person name="Pham C."/>
            <person name="Simmons D."/>
            <person name="Wilczek-Boney K."/>
            <person name="Hale W."/>
            <person name="Jakkamsetti A."/>
            <person name="Pham P."/>
            <person name="Ruth R."/>
            <person name="San Lucas F."/>
            <person name="Warren J."/>
            <person name="Zhang J."/>
            <person name="Zhao Z."/>
            <person name="Zhou C."/>
            <person name="Zhu D."/>
            <person name="Lee S."/>
            <person name="Bess C."/>
            <person name="Blankenburg K."/>
            <person name="Forbes L."/>
            <person name="Fu Q."/>
            <person name="Gubbala S."/>
            <person name="Hirani K."/>
            <person name="Jayaseelan J.C."/>
            <person name="Lara F."/>
            <person name="Munidasa M."/>
            <person name="Palculict T."/>
            <person name="Patil S."/>
            <person name="Pu L.-L."/>
            <person name="Saada N."/>
            <person name="Tang L."/>
            <person name="Weissenberger G."/>
            <person name="Zhu Y."/>
            <person name="Hemphill L."/>
            <person name="Shang Y."/>
            <person name="Youmans B."/>
            <person name="Ayvaz T."/>
            <person name="Ross M."/>
            <person name="Santibanez J."/>
            <person name="Aqrawi P."/>
            <person name="Gross S."/>
            <person name="Joshi V."/>
            <person name="Fowler G."/>
            <person name="Nazareth L."/>
            <person name="Reid J."/>
            <person name="Worley K."/>
            <person name="Petrosino J."/>
            <person name="Highlander S."/>
            <person name="Gibbs R."/>
        </authorList>
    </citation>
    <scope>NUCLEOTIDE SEQUENCE [LARGE SCALE GENOMIC DNA]</scope>
    <source>
        <strain evidence="1 2">ATCC BAA-614</strain>
    </source>
</reference>
<evidence type="ECO:0000313" key="2">
    <source>
        <dbReference type="Proteomes" id="UP000003653"/>
    </source>
</evidence>
<accession>D5PF81</accession>
<dbReference type="RefSeq" id="WP_007168814.1">
    <property type="nucleotide sequence ID" value="NZ_GG770554.1"/>
</dbReference>
<evidence type="ECO:0008006" key="3">
    <source>
        <dbReference type="Google" id="ProtNLM"/>
    </source>
</evidence>
<dbReference type="HOGENOM" id="CLU_952545_0_0_11"/>
<proteinExistence type="predicted"/>
<dbReference type="Proteomes" id="UP000003653">
    <property type="component" value="Unassembled WGS sequence"/>
</dbReference>
<organism evidence="1 2">
    <name type="scientific">Mycobacterium parascrofulaceum ATCC BAA-614</name>
    <dbReference type="NCBI Taxonomy" id="525368"/>
    <lineage>
        <taxon>Bacteria</taxon>
        <taxon>Bacillati</taxon>
        <taxon>Actinomycetota</taxon>
        <taxon>Actinomycetes</taxon>
        <taxon>Mycobacteriales</taxon>
        <taxon>Mycobacteriaceae</taxon>
        <taxon>Mycobacterium</taxon>
        <taxon>Mycobacterium simiae complex</taxon>
    </lineage>
</organism>
<evidence type="ECO:0000313" key="1">
    <source>
        <dbReference type="EMBL" id="EFG75262.1"/>
    </source>
</evidence>
<keyword evidence="2" id="KW-1185">Reference proteome</keyword>
<sequence length="292" mass="33454">MINCQNCGRPAQLYLCNDCTTQLENMLDQIPSLTEELDTRIQKLDRIHHGTIGRNRRPDELNIMDFDAAEIARKLRNTLLNLITDIAQRHTGRTPPALNTVTTANLARWLQANTAAIARLDIAGHTYRTIAQLVGPDQRSGDLIRAIDRHERHFAGTCPTTRGHYPDGDPIECGTMLYADTDNRTTTCPECGQTIDVEKNQRETAKSRDLRTTTEILELLTNIDEPVDPNQLDRWITARRLRTMGWRHDGALVKARVNEHSEALYSLKRAQKLRRRDEQLQRIRRQVKAHQN</sequence>
<comment type="caution">
    <text evidence="1">The sequence shown here is derived from an EMBL/GenBank/DDBJ whole genome shotgun (WGS) entry which is preliminary data.</text>
</comment>
<dbReference type="AlphaFoldDB" id="D5PF81"/>
<protein>
    <recommendedName>
        <fullName evidence="3">DUF1922 domain-containing protein</fullName>
    </recommendedName>
</protein>
<dbReference type="EMBL" id="ADNV01000331">
    <property type="protein sequence ID" value="EFG75262.1"/>
    <property type="molecule type" value="Genomic_DNA"/>
</dbReference>
<gene>
    <name evidence="1" type="ORF">HMPREF0591_4825</name>
</gene>
<dbReference type="Gene3D" id="3.90.820.10">
    <property type="entry name" value="Structural Genomics, Unknown Function 30-nov-00 1gh9 Mol_id"/>
    <property type="match status" value="1"/>
</dbReference>
<name>D5PF81_9MYCO</name>